<feature type="domain" description="HD-GYP" evidence="1">
    <location>
        <begin position="34"/>
        <end position="227"/>
    </location>
</feature>
<dbReference type="PROSITE" id="PS51832">
    <property type="entry name" value="HD_GYP"/>
    <property type="match status" value="1"/>
</dbReference>
<dbReference type="SMART" id="SM00471">
    <property type="entry name" value="HDc"/>
    <property type="match status" value="1"/>
</dbReference>
<dbReference type="AlphaFoldDB" id="A0A519BEZ1"/>
<evidence type="ECO:0000313" key="2">
    <source>
        <dbReference type="EMBL" id="RZD15833.1"/>
    </source>
</evidence>
<dbReference type="PANTHER" id="PTHR43155:SF2">
    <property type="entry name" value="CYCLIC DI-GMP PHOSPHODIESTERASE PA4108"/>
    <property type="match status" value="1"/>
</dbReference>
<reference evidence="2 3" key="1">
    <citation type="journal article" date="2019" name="ISME J.">
        <title>Insights into ecological role of a new deltaproteobacterial order Candidatus Acidulodesulfobacterales by metagenomics and metatranscriptomics.</title>
        <authorList>
            <person name="Tan S."/>
            <person name="Liu J."/>
            <person name="Fang Y."/>
            <person name="Hedlund B.P."/>
            <person name="Lian Z.H."/>
            <person name="Huang L.Y."/>
            <person name="Li J.T."/>
            <person name="Huang L.N."/>
            <person name="Li W.J."/>
            <person name="Jiang H.C."/>
            <person name="Dong H.L."/>
            <person name="Shu W.S."/>
        </authorList>
    </citation>
    <scope>NUCLEOTIDE SEQUENCE [LARGE SCALE GENOMIC DNA]</scope>
    <source>
        <strain evidence="2">AP2</strain>
    </source>
</reference>
<dbReference type="InterPro" id="IPR037522">
    <property type="entry name" value="HD_GYP_dom"/>
</dbReference>
<dbReference type="Gene3D" id="1.10.3210.10">
    <property type="entry name" value="Hypothetical protein af1432"/>
    <property type="match status" value="1"/>
</dbReference>
<name>A0A519BEZ1_ACIG2</name>
<dbReference type="CDD" id="cd00077">
    <property type="entry name" value="HDc"/>
    <property type="match status" value="1"/>
</dbReference>
<sequence length="227" mass="26265">MFTFNKNVYNEKEIRYFSSLINYIENFQKNNMEYSEIQNQFVDVFLMALGARDAYTKEHSNRLSFLAREIGRELKLPPVEIKKIVLAAKLHDIGKIGISDTILLKPSKLTDEEFDEIKKHPAIGFDMLKNLSIFSHISDYILYHHEKFDGSGYPEKISGDDIPFGARIISIVDTIDAILTKRSYKEPKPVEYAIQELKKNSGTQFDPMITKFAIKVIEENKDVFQTK</sequence>
<evidence type="ECO:0000259" key="1">
    <source>
        <dbReference type="PROSITE" id="PS51832"/>
    </source>
</evidence>
<dbReference type="EMBL" id="SGBC01000003">
    <property type="protein sequence ID" value="RZD15833.1"/>
    <property type="molecule type" value="Genomic_DNA"/>
</dbReference>
<organism evidence="2 3">
    <name type="scientific">Acididesulfobacter guangdongensis</name>
    <dbReference type="NCBI Taxonomy" id="2597225"/>
    <lineage>
        <taxon>Bacteria</taxon>
        <taxon>Deltaproteobacteria</taxon>
        <taxon>Candidatus Acidulodesulfobacterales</taxon>
        <taxon>Candidatus Acididesulfobacter</taxon>
    </lineage>
</organism>
<protein>
    <submittedName>
        <fullName evidence="2">HD-GYP domain-containing protein</fullName>
    </submittedName>
</protein>
<dbReference type="InterPro" id="IPR003607">
    <property type="entry name" value="HD/PDEase_dom"/>
</dbReference>
<dbReference type="SUPFAM" id="SSF109604">
    <property type="entry name" value="HD-domain/PDEase-like"/>
    <property type="match status" value="1"/>
</dbReference>
<evidence type="ECO:0000313" key="3">
    <source>
        <dbReference type="Proteomes" id="UP000316562"/>
    </source>
</evidence>
<gene>
    <name evidence="2" type="ORF">EVJ46_06430</name>
</gene>
<dbReference type="Proteomes" id="UP000316562">
    <property type="component" value="Unassembled WGS sequence"/>
</dbReference>
<dbReference type="Pfam" id="PF13487">
    <property type="entry name" value="HD_5"/>
    <property type="match status" value="1"/>
</dbReference>
<proteinExistence type="predicted"/>
<dbReference type="PANTHER" id="PTHR43155">
    <property type="entry name" value="CYCLIC DI-GMP PHOSPHODIESTERASE PA4108-RELATED"/>
    <property type="match status" value="1"/>
</dbReference>
<comment type="caution">
    <text evidence="2">The sequence shown here is derived from an EMBL/GenBank/DDBJ whole genome shotgun (WGS) entry which is preliminary data.</text>
</comment>
<accession>A0A519BEZ1</accession>